<dbReference type="Proteomes" id="UP000886998">
    <property type="component" value="Unassembled WGS sequence"/>
</dbReference>
<organism evidence="1 2">
    <name type="scientific">Trichonephila inaurata madagascariensis</name>
    <dbReference type="NCBI Taxonomy" id="2747483"/>
    <lineage>
        <taxon>Eukaryota</taxon>
        <taxon>Metazoa</taxon>
        <taxon>Ecdysozoa</taxon>
        <taxon>Arthropoda</taxon>
        <taxon>Chelicerata</taxon>
        <taxon>Arachnida</taxon>
        <taxon>Araneae</taxon>
        <taxon>Araneomorphae</taxon>
        <taxon>Entelegynae</taxon>
        <taxon>Araneoidea</taxon>
        <taxon>Nephilidae</taxon>
        <taxon>Trichonephila</taxon>
        <taxon>Trichonephila inaurata</taxon>
    </lineage>
</organism>
<comment type="caution">
    <text evidence="1">The sequence shown here is derived from an EMBL/GenBank/DDBJ whole genome shotgun (WGS) entry which is preliminary data.</text>
</comment>
<name>A0A8X6X6C9_9ARAC</name>
<protein>
    <submittedName>
        <fullName evidence="1">Uncharacterized protein</fullName>
    </submittedName>
</protein>
<dbReference type="AlphaFoldDB" id="A0A8X6X6C9"/>
<accession>A0A8X6X6C9</accession>
<keyword evidence="2" id="KW-1185">Reference proteome</keyword>
<dbReference type="EMBL" id="BMAV01006138">
    <property type="protein sequence ID" value="GFY47843.1"/>
    <property type="molecule type" value="Genomic_DNA"/>
</dbReference>
<gene>
    <name evidence="1" type="ORF">TNIN_68691</name>
</gene>
<sequence length="88" mass="9775">MTAPVPPDDYVTISTCVQLLHNANRQTPAFATSTSIILTDATTRKHATHMAHLKSPVTAQSTGYLNKTITSPGFIFTFTHELFFIYFK</sequence>
<reference evidence="1" key="1">
    <citation type="submission" date="2020-08" db="EMBL/GenBank/DDBJ databases">
        <title>Multicomponent nature underlies the extraordinary mechanical properties of spider dragline silk.</title>
        <authorList>
            <person name="Kono N."/>
            <person name="Nakamura H."/>
            <person name="Mori M."/>
            <person name="Yoshida Y."/>
            <person name="Ohtoshi R."/>
            <person name="Malay A.D."/>
            <person name="Moran D.A.P."/>
            <person name="Tomita M."/>
            <person name="Numata K."/>
            <person name="Arakawa K."/>
        </authorList>
    </citation>
    <scope>NUCLEOTIDE SEQUENCE</scope>
</reference>
<proteinExistence type="predicted"/>
<evidence type="ECO:0000313" key="1">
    <source>
        <dbReference type="EMBL" id="GFY47843.1"/>
    </source>
</evidence>
<evidence type="ECO:0000313" key="2">
    <source>
        <dbReference type="Proteomes" id="UP000886998"/>
    </source>
</evidence>